<proteinExistence type="predicted"/>
<evidence type="ECO:0000313" key="4">
    <source>
        <dbReference type="Proteomes" id="UP000004810"/>
    </source>
</evidence>
<evidence type="ECO:0000256" key="1">
    <source>
        <dbReference type="SAM" id="Phobius"/>
    </source>
</evidence>
<dbReference type="Pfam" id="PF23385">
    <property type="entry name" value="Beta-prop_IFT140_2nd"/>
    <property type="match status" value="1"/>
</dbReference>
<protein>
    <recommendedName>
        <fullName evidence="2">IFT140 second beta-propeller domain-containing protein</fullName>
    </recommendedName>
</protein>
<organism evidence="3 4">
    <name type="scientific">Wuchereria bancrofti</name>
    <dbReference type="NCBI Taxonomy" id="6293"/>
    <lineage>
        <taxon>Eukaryota</taxon>
        <taxon>Metazoa</taxon>
        <taxon>Ecdysozoa</taxon>
        <taxon>Nematoda</taxon>
        <taxon>Chromadorea</taxon>
        <taxon>Rhabditida</taxon>
        <taxon>Spirurina</taxon>
        <taxon>Spiruromorpha</taxon>
        <taxon>Filarioidea</taxon>
        <taxon>Onchocercidae</taxon>
        <taxon>Wuchereria</taxon>
    </lineage>
</organism>
<sequence>MIDINNNWICIASNNGFIRIYDLSAREARQQYHSKDISKMVQDFKYFCILNLTKWVIVLASHIASMITKMYELN</sequence>
<evidence type="ECO:0000259" key="2">
    <source>
        <dbReference type="Pfam" id="PF23385"/>
    </source>
</evidence>
<reference evidence="4" key="1">
    <citation type="submission" date="2012-08" db="EMBL/GenBank/DDBJ databases">
        <title>The Genome Sequence of Wuchereria bancrofti.</title>
        <authorList>
            <person name="Nutman T.B."/>
            <person name="Fink D.L."/>
            <person name="Russ C."/>
            <person name="Young S."/>
            <person name="Zeng Q."/>
            <person name="Koehrsen M."/>
            <person name="Alvarado L."/>
            <person name="Berlin A."/>
            <person name="Chapman S.B."/>
            <person name="Chen Z."/>
            <person name="Freedman E."/>
            <person name="Gellesch M."/>
            <person name="Goldberg J."/>
            <person name="Griggs A."/>
            <person name="Gujja S."/>
            <person name="Heilman E.R."/>
            <person name="Heiman D."/>
            <person name="Hepburn T."/>
            <person name="Howarth C."/>
            <person name="Jen D."/>
            <person name="Larson L."/>
            <person name="Lewis B."/>
            <person name="Mehta T."/>
            <person name="Park D."/>
            <person name="Pearson M."/>
            <person name="Roberts A."/>
            <person name="Saif S."/>
            <person name="Shea T."/>
            <person name="Shenoy N."/>
            <person name="Sisk P."/>
            <person name="Stolte C."/>
            <person name="Sykes S."/>
            <person name="Walk T."/>
            <person name="White J."/>
            <person name="Yandava C."/>
            <person name="Haas B."/>
            <person name="Henn M.R."/>
            <person name="Nusbaum C."/>
            <person name="Birren B."/>
        </authorList>
    </citation>
    <scope>NUCLEOTIDE SEQUENCE [LARGE SCALE GENOMIC DNA]</scope>
    <source>
        <strain evidence="4">NA</strain>
    </source>
</reference>
<dbReference type="InterPro" id="IPR056155">
    <property type="entry name" value="Beta-prop_IFT140_2nd"/>
</dbReference>
<name>J9A7C0_WUCBA</name>
<comment type="caution">
    <text evidence="3">The sequence shown here is derived from an EMBL/GenBank/DDBJ whole genome shotgun (WGS) entry which is preliminary data.</text>
</comment>
<feature type="transmembrane region" description="Helical" evidence="1">
    <location>
        <begin position="44"/>
        <end position="67"/>
    </location>
</feature>
<keyword evidence="1" id="KW-0812">Transmembrane</keyword>
<feature type="domain" description="IFT140 second beta-propeller" evidence="2">
    <location>
        <begin position="1"/>
        <end position="51"/>
    </location>
</feature>
<gene>
    <name evidence="3" type="ORF">WUBG_19282</name>
</gene>
<keyword evidence="1" id="KW-0472">Membrane</keyword>
<dbReference type="EMBL" id="ADBV01025551">
    <property type="protein sequence ID" value="EJW69810.1"/>
    <property type="molecule type" value="Genomic_DNA"/>
</dbReference>
<evidence type="ECO:0000313" key="3">
    <source>
        <dbReference type="EMBL" id="EJW69810.1"/>
    </source>
</evidence>
<keyword evidence="1" id="KW-1133">Transmembrane helix</keyword>
<dbReference type="Proteomes" id="UP000004810">
    <property type="component" value="Unassembled WGS sequence"/>
</dbReference>
<accession>J9A7C0</accession>
<dbReference type="AlphaFoldDB" id="J9A7C0"/>